<dbReference type="Pfam" id="PF00583">
    <property type="entry name" value="Acetyltransf_1"/>
    <property type="match status" value="1"/>
</dbReference>
<evidence type="ECO:0000259" key="1">
    <source>
        <dbReference type="PROSITE" id="PS51186"/>
    </source>
</evidence>
<dbReference type="Proteomes" id="UP000830115">
    <property type="component" value="Chromosome"/>
</dbReference>
<proteinExistence type="predicted"/>
<name>A0ABY4M2M6_9ACTN</name>
<dbReference type="SUPFAM" id="SSF55729">
    <property type="entry name" value="Acyl-CoA N-acyltransferases (Nat)"/>
    <property type="match status" value="1"/>
</dbReference>
<accession>A0ABY4M2M6</accession>
<keyword evidence="2" id="KW-0012">Acyltransferase</keyword>
<organism evidence="2 3">
    <name type="scientific">Streptomyces halobius</name>
    <dbReference type="NCBI Taxonomy" id="2879846"/>
    <lineage>
        <taxon>Bacteria</taxon>
        <taxon>Bacillati</taxon>
        <taxon>Actinomycetota</taxon>
        <taxon>Actinomycetes</taxon>
        <taxon>Kitasatosporales</taxon>
        <taxon>Streptomycetaceae</taxon>
        <taxon>Streptomyces</taxon>
    </lineage>
</organism>
<gene>
    <name evidence="2" type="ORF">K9S39_09290</name>
</gene>
<keyword evidence="2" id="KW-0808">Transferase</keyword>
<dbReference type="RefSeq" id="WP_248862833.1">
    <property type="nucleotide sequence ID" value="NZ_CP086322.1"/>
</dbReference>
<sequence>MPRSISSITPKPMGSPTGLAIEYHGGAAVAAHPERWARAYEDVYAEGLGLADHCDPPISDRLMRHAERPGFALVAALDGDDVAGFVYGYTLPPDSLWWDGLTPDPGAEFRREYPDRTVGVCELLVRSSWRRSGTAVSLFEAFLAERREERAAALVAADNDVTIALYARYGFRPIGRMAPYPGWRPHVMIVRELGRR</sequence>
<reference evidence="2" key="1">
    <citation type="submission" date="2021-10" db="EMBL/GenBank/DDBJ databases">
        <title>Streptomyces nigrumlapis sp.nov.,an antimicrobial producing actinobacterium isolated from Black Gobi rocks.</title>
        <authorList>
            <person name="Wen Y."/>
            <person name="Zhang W."/>
            <person name="Liu X.G."/>
        </authorList>
    </citation>
    <scope>NUCLEOTIDE SEQUENCE</scope>
    <source>
        <strain evidence="2">ST13-2-2</strain>
    </source>
</reference>
<dbReference type="GO" id="GO:0016746">
    <property type="term" value="F:acyltransferase activity"/>
    <property type="evidence" value="ECO:0007669"/>
    <property type="project" value="UniProtKB-KW"/>
</dbReference>
<dbReference type="Gene3D" id="3.40.630.30">
    <property type="match status" value="1"/>
</dbReference>
<dbReference type="InterPro" id="IPR016181">
    <property type="entry name" value="Acyl_CoA_acyltransferase"/>
</dbReference>
<dbReference type="PROSITE" id="PS51186">
    <property type="entry name" value="GNAT"/>
    <property type="match status" value="1"/>
</dbReference>
<dbReference type="EMBL" id="CP086322">
    <property type="protein sequence ID" value="UQA92016.1"/>
    <property type="molecule type" value="Genomic_DNA"/>
</dbReference>
<keyword evidence="3" id="KW-1185">Reference proteome</keyword>
<evidence type="ECO:0000313" key="2">
    <source>
        <dbReference type="EMBL" id="UQA92016.1"/>
    </source>
</evidence>
<dbReference type="InterPro" id="IPR000182">
    <property type="entry name" value="GNAT_dom"/>
</dbReference>
<evidence type="ECO:0000313" key="3">
    <source>
        <dbReference type="Proteomes" id="UP000830115"/>
    </source>
</evidence>
<protein>
    <submittedName>
        <fullName evidence="2">GNAT family N-acetyltransferase</fullName>
        <ecNumber evidence="2">2.3.1.-</ecNumber>
    </submittedName>
</protein>
<feature type="domain" description="N-acetyltransferase" evidence="1">
    <location>
        <begin position="34"/>
        <end position="194"/>
    </location>
</feature>
<dbReference type="EC" id="2.3.1.-" evidence="2"/>